<feature type="region of interest" description="Disordered" evidence="1">
    <location>
        <begin position="1"/>
        <end position="58"/>
    </location>
</feature>
<dbReference type="EMBL" id="JALLPB020000535">
    <property type="protein sequence ID" value="KAL3808179.1"/>
    <property type="molecule type" value="Genomic_DNA"/>
</dbReference>
<gene>
    <name evidence="2" type="ORF">ACHAXA_006102</name>
</gene>
<protein>
    <submittedName>
        <fullName evidence="2">Uncharacterized protein</fullName>
    </submittedName>
</protein>
<comment type="caution">
    <text evidence="2">The sequence shown here is derived from an EMBL/GenBank/DDBJ whole genome shotgun (WGS) entry which is preliminary data.</text>
</comment>
<dbReference type="Proteomes" id="UP001530377">
    <property type="component" value="Unassembled WGS sequence"/>
</dbReference>
<organism evidence="2 3">
    <name type="scientific">Cyclostephanos tholiformis</name>
    <dbReference type="NCBI Taxonomy" id="382380"/>
    <lineage>
        <taxon>Eukaryota</taxon>
        <taxon>Sar</taxon>
        <taxon>Stramenopiles</taxon>
        <taxon>Ochrophyta</taxon>
        <taxon>Bacillariophyta</taxon>
        <taxon>Coscinodiscophyceae</taxon>
        <taxon>Thalassiosirophycidae</taxon>
        <taxon>Stephanodiscales</taxon>
        <taxon>Stephanodiscaceae</taxon>
        <taxon>Cyclostephanos</taxon>
    </lineage>
</organism>
<accession>A0ABD3R5B1</accession>
<reference evidence="2 3" key="1">
    <citation type="submission" date="2024-10" db="EMBL/GenBank/DDBJ databases">
        <title>Updated reference genomes for cyclostephanoid diatoms.</title>
        <authorList>
            <person name="Roberts W.R."/>
            <person name="Alverson A.J."/>
        </authorList>
    </citation>
    <scope>NUCLEOTIDE SEQUENCE [LARGE SCALE GENOMIC DNA]</scope>
    <source>
        <strain evidence="2 3">AJA228-03</strain>
    </source>
</reference>
<evidence type="ECO:0000256" key="1">
    <source>
        <dbReference type="SAM" id="MobiDB-lite"/>
    </source>
</evidence>
<dbReference type="AlphaFoldDB" id="A0ABD3R5B1"/>
<evidence type="ECO:0000313" key="2">
    <source>
        <dbReference type="EMBL" id="KAL3808179.1"/>
    </source>
</evidence>
<feature type="compositionally biased region" description="Polar residues" evidence="1">
    <location>
        <begin position="20"/>
        <end position="32"/>
    </location>
</feature>
<proteinExistence type="predicted"/>
<sequence length="134" mass="14903">MIKEQSMRAKNLLEGHQSRRSTGSATLHSLVSGSDDDDNDYYVKTSSSDEKSDSCYLDDDDVQWNANDTSNTTVPAAPARVWTYGKPPTISDPLMSMGKKKDSISLRLDCIMRHDRSEGVRLLTAYPQEKAQGD</sequence>
<name>A0ABD3R5B1_9STRA</name>
<keyword evidence="3" id="KW-1185">Reference proteome</keyword>
<feature type="compositionally biased region" description="Basic and acidic residues" evidence="1">
    <location>
        <begin position="1"/>
        <end position="17"/>
    </location>
</feature>
<evidence type="ECO:0000313" key="3">
    <source>
        <dbReference type="Proteomes" id="UP001530377"/>
    </source>
</evidence>